<dbReference type="AlphaFoldDB" id="A0A7X6R193"/>
<keyword evidence="2 5" id="KW-0812">Transmembrane</keyword>
<evidence type="ECO:0000256" key="3">
    <source>
        <dbReference type="ARBA" id="ARBA00022989"/>
    </source>
</evidence>
<sequence>MDIAYVVTTVLAAAAALLAAGIDVVRAEWVRTNMRAYGVPQSWLTPLAVVKAVGGAGLLVGLAVPPIAVAAAAGLVGYFVGAVVTVVRARQYTHIGYPLPYLALAAASLGLSVAA</sequence>
<evidence type="ECO:0000313" key="7">
    <source>
        <dbReference type="Proteomes" id="UP000540698"/>
    </source>
</evidence>
<proteinExistence type="predicted"/>
<protein>
    <submittedName>
        <fullName evidence="6">DoxX family protein</fullName>
    </submittedName>
</protein>
<dbReference type="InterPro" id="IPR032808">
    <property type="entry name" value="DoxX"/>
</dbReference>
<organism evidence="6 7">
    <name type="scientific">Nocardia gamkensis</name>
    <dbReference type="NCBI Taxonomy" id="352869"/>
    <lineage>
        <taxon>Bacteria</taxon>
        <taxon>Bacillati</taxon>
        <taxon>Actinomycetota</taxon>
        <taxon>Actinomycetes</taxon>
        <taxon>Mycobacteriales</taxon>
        <taxon>Nocardiaceae</taxon>
        <taxon>Nocardia</taxon>
    </lineage>
</organism>
<evidence type="ECO:0000313" key="6">
    <source>
        <dbReference type="EMBL" id="NKY25119.1"/>
    </source>
</evidence>
<evidence type="ECO:0000256" key="1">
    <source>
        <dbReference type="ARBA" id="ARBA00004141"/>
    </source>
</evidence>
<dbReference type="Pfam" id="PF13564">
    <property type="entry name" value="DoxX_2"/>
    <property type="match status" value="1"/>
</dbReference>
<evidence type="ECO:0000256" key="5">
    <source>
        <dbReference type="SAM" id="Phobius"/>
    </source>
</evidence>
<dbReference type="GO" id="GO:0016020">
    <property type="term" value="C:membrane"/>
    <property type="evidence" value="ECO:0007669"/>
    <property type="project" value="UniProtKB-SubCell"/>
</dbReference>
<feature type="transmembrane region" description="Helical" evidence="5">
    <location>
        <begin position="69"/>
        <end position="89"/>
    </location>
</feature>
<evidence type="ECO:0000256" key="4">
    <source>
        <dbReference type="ARBA" id="ARBA00023136"/>
    </source>
</evidence>
<keyword evidence="7" id="KW-1185">Reference proteome</keyword>
<dbReference type="EMBL" id="JAAXOS010000001">
    <property type="protein sequence ID" value="NKY25119.1"/>
    <property type="molecule type" value="Genomic_DNA"/>
</dbReference>
<name>A0A7X6R193_9NOCA</name>
<comment type="subcellular location">
    <subcellularLocation>
        <location evidence="1">Membrane</location>
        <topology evidence="1">Multi-pass membrane protein</topology>
    </subcellularLocation>
</comment>
<reference evidence="6 7" key="1">
    <citation type="submission" date="2020-04" db="EMBL/GenBank/DDBJ databases">
        <title>MicrobeNet Type strains.</title>
        <authorList>
            <person name="Nicholson A.C."/>
        </authorList>
    </citation>
    <scope>NUCLEOTIDE SEQUENCE [LARGE SCALE GENOMIC DNA]</scope>
    <source>
        <strain evidence="6 7">DSM 44956</strain>
    </source>
</reference>
<dbReference type="RefSeq" id="WP_062967258.1">
    <property type="nucleotide sequence ID" value="NZ_JAAXOS010000001.1"/>
</dbReference>
<feature type="transmembrane region" description="Helical" evidence="5">
    <location>
        <begin position="95"/>
        <end position="114"/>
    </location>
</feature>
<keyword evidence="3 5" id="KW-1133">Transmembrane helix</keyword>
<comment type="caution">
    <text evidence="6">The sequence shown here is derived from an EMBL/GenBank/DDBJ whole genome shotgun (WGS) entry which is preliminary data.</text>
</comment>
<evidence type="ECO:0000256" key="2">
    <source>
        <dbReference type="ARBA" id="ARBA00022692"/>
    </source>
</evidence>
<dbReference type="Proteomes" id="UP000540698">
    <property type="component" value="Unassembled WGS sequence"/>
</dbReference>
<keyword evidence="4 5" id="KW-0472">Membrane</keyword>
<gene>
    <name evidence="6" type="ORF">HGB38_02570</name>
</gene>
<accession>A0A7X6R193</accession>
<feature type="transmembrane region" description="Helical" evidence="5">
    <location>
        <begin position="43"/>
        <end position="62"/>
    </location>
</feature>